<dbReference type="VEuPathDB" id="VectorBase:GAUT045288"/>
<dbReference type="Proteomes" id="UP000078200">
    <property type="component" value="Unassembled WGS sequence"/>
</dbReference>
<organism evidence="1 2">
    <name type="scientific">Glossina austeni</name>
    <name type="common">Savannah tsetse fly</name>
    <dbReference type="NCBI Taxonomy" id="7395"/>
    <lineage>
        <taxon>Eukaryota</taxon>
        <taxon>Metazoa</taxon>
        <taxon>Ecdysozoa</taxon>
        <taxon>Arthropoda</taxon>
        <taxon>Hexapoda</taxon>
        <taxon>Insecta</taxon>
        <taxon>Pterygota</taxon>
        <taxon>Neoptera</taxon>
        <taxon>Endopterygota</taxon>
        <taxon>Diptera</taxon>
        <taxon>Brachycera</taxon>
        <taxon>Muscomorpha</taxon>
        <taxon>Hippoboscoidea</taxon>
        <taxon>Glossinidae</taxon>
        <taxon>Glossina</taxon>
    </lineage>
</organism>
<reference evidence="1" key="1">
    <citation type="submission" date="2020-05" db="UniProtKB">
        <authorList>
            <consortium name="EnsemblMetazoa"/>
        </authorList>
    </citation>
    <scope>IDENTIFICATION</scope>
    <source>
        <strain evidence="1">TTRI</strain>
    </source>
</reference>
<dbReference type="AlphaFoldDB" id="A0A1A9VRL6"/>
<sequence>MSVPPNVIIYYNKDYNIRVNETLGKFDNGNKNLVDDVLTLAAVAFEEVDEVDDGDSKVVVEDFERVIVNNNFFVSDEHPYLEIADFNSYSVNPSNRSAKLNESVGLLIFLHRRRPPDEMLAFLVNRRRTPTKAFPFSIKPPEIPAQEQ</sequence>
<proteinExistence type="predicted"/>
<protein>
    <submittedName>
        <fullName evidence="1">Uncharacterized protein</fullName>
    </submittedName>
</protein>
<evidence type="ECO:0000313" key="2">
    <source>
        <dbReference type="Proteomes" id="UP000078200"/>
    </source>
</evidence>
<accession>A0A1A9VRL6</accession>
<dbReference type="EnsemblMetazoa" id="GAUT045288-RA">
    <property type="protein sequence ID" value="GAUT045288-PA"/>
    <property type="gene ID" value="GAUT045288"/>
</dbReference>
<evidence type="ECO:0000313" key="1">
    <source>
        <dbReference type="EnsemblMetazoa" id="GAUT045288-PA"/>
    </source>
</evidence>
<keyword evidence="2" id="KW-1185">Reference proteome</keyword>
<name>A0A1A9VRL6_GLOAU</name>